<dbReference type="Gene3D" id="1.20.1600.10">
    <property type="entry name" value="Outer membrane efflux proteins (OEP)"/>
    <property type="match status" value="2"/>
</dbReference>
<dbReference type="PROSITE" id="PS51257">
    <property type="entry name" value="PROKAR_LIPOPROTEIN"/>
    <property type="match status" value="1"/>
</dbReference>
<keyword evidence="3" id="KW-0812">Transmembrane</keyword>
<reference evidence="8 9" key="1">
    <citation type="submission" date="2018-05" db="EMBL/GenBank/DDBJ databases">
        <title>Genomic Encyclopedia of Type Strains, Phase IV (KMG-IV): sequencing the most valuable type-strain genomes for metagenomic binning, comparative biology and taxonomic classification.</title>
        <authorList>
            <person name="Goeker M."/>
        </authorList>
    </citation>
    <scope>NUCLEOTIDE SEQUENCE [LARGE SCALE GENOMIC DNA]</scope>
    <source>
        <strain evidence="8 9">DSM 24995</strain>
    </source>
</reference>
<dbReference type="GO" id="GO:1990281">
    <property type="term" value="C:efflux pump complex"/>
    <property type="evidence" value="ECO:0007669"/>
    <property type="project" value="TreeGrafter"/>
</dbReference>
<evidence type="ECO:0000313" key="8">
    <source>
        <dbReference type="EMBL" id="PXX55819.1"/>
    </source>
</evidence>
<dbReference type="GO" id="GO:0015562">
    <property type="term" value="F:efflux transmembrane transporter activity"/>
    <property type="evidence" value="ECO:0007669"/>
    <property type="project" value="InterPro"/>
</dbReference>
<dbReference type="GeneID" id="86060084"/>
<sequence>MAKKKSVRNAYICAALAGILACSGPGSMTAWAEEELYQAVDGNQIAEERLRDQTVEYEELGSLIHANNVTVQNAASGVENSRKTYTEDLEYLRSEKASARWNKDEAKDEGDMVSYAEYASYEAVYKSSIKSYNKMLDRLDQNSTNKSRVMLEKQLTNAAQSLMMSYQSMTLQKEYLATMEELLRTQYDNAQTRQQAGLSTDQEVMTARSSWESARASLKSMKSGEAAIYQNLCILLGVGEEGEVTIQKIPSVDVQKMDEMNLEEDTKKAITNNYDIISERSQSSGRSTAGVNKKTRTVEEMEEKLTVKMNQLYEDVQQAKTAYDAAEAGNYAADITWNSAQKKHEMGMLSNDGYLQEQIQYLQKKNNFESAELNLFQALETYWWAVNGIADF</sequence>
<comment type="subcellular location">
    <subcellularLocation>
        <location evidence="1">Cell outer membrane</location>
    </subcellularLocation>
</comment>
<dbReference type="InterPro" id="IPR051906">
    <property type="entry name" value="TolC-like"/>
</dbReference>
<keyword evidence="5" id="KW-0998">Cell outer membrane</keyword>
<comment type="caution">
    <text evidence="8">The sequence shown here is derived from an EMBL/GenBank/DDBJ whole genome shotgun (WGS) entry which is preliminary data.</text>
</comment>
<evidence type="ECO:0000256" key="2">
    <source>
        <dbReference type="ARBA" id="ARBA00022452"/>
    </source>
</evidence>
<gene>
    <name evidence="8" type="ORF">DFR60_10293</name>
</gene>
<dbReference type="PANTHER" id="PTHR30026:SF20">
    <property type="entry name" value="OUTER MEMBRANE PROTEIN TOLC"/>
    <property type="match status" value="1"/>
</dbReference>
<dbReference type="EMBL" id="QJKD01000002">
    <property type="protein sequence ID" value="PXX55819.1"/>
    <property type="molecule type" value="Genomic_DNA"/>
</dbReference>
<evidence type="ECO:0000256" key="3">
    <source>
        <dbReference type="ARBA" id="ARBA00022692"/>
    </source>
</evidence>
<accession>A0A2V3YC11</accession>
<name>A0A2V3YC11_9FIRM</name>
<keyword evidence="9" id="KW-1185">Reference proteome</keyword>
<keyword evidence="4" id="KW-0472">Membrane</keyword>
<dbReference type="GO" id="GO:0015288">
    <property type="term" value="F:porin activity"/>
    <property type="evidence" value="ECO:0007669"/>
    <property type="project" value="TreeGrafter"/>
</dbReference>
<evidence type="ECO:0000256" key="6">
    <source>
        <dbReference type="SAM" id="Coils"/>
    </source>
</evidence>
<dbReference type="PANTHER" id="PTHR30026">
    <property type="entry name" value="OUTER MEMBRANE PROTEIN TOLC"/>
    <property type="match status" value="1"/>
</dbReference>
<evidence type="ECO:0000313" key="9">
    <source>
        <dbReference type="Proteomes" id="UP000248057"/>
    </source>
</evidence>
<keyword evidence="2" id="KW-1134">Transmembrane beta strand</keyword>
<dbReference type="AlphaFoldDB" id="A0A2V3YC11"/>
<proteinExistence type="predicted"/>
<dbReference type="RefSeq" id="WP_110321697.1">
    <property type="nucleotide sequence ID" value="NZ_QJKD01000002.1"/>
</dbReference>
<keyword evidence="6" id="KW-0175">Coiled coil</keyword>
<feature type="coiled-coil region" evidence="6">
    <location>
        <begin position="291"/>
        <end position="329"/>
    </location>
</feature>
<dbReference type="Proteomes" id="UP000248057">
    <property type="component" value="Unassembled WGS sequence"/>
</dbReference>
<evidence type="ECO:0000256" key="5">
    <source>
        <dbReference type="ARBA" id="ARBA00023237"/>
    </source>
</evidence>
<feature type="chain" id="PRO_5016162075" evidence="7">
    <location>
        <begin position="33"/>
        <end position="392"/>
    </location>
</feature>
<organism evidence="8 9">
    <name type="scientific">Hungatella effluvii</name>
    <dbReference type="NCBI Taxonomy" id="1096246"/>
    <lineage>
        <taxon>Bacteria</taxon>
        <taxon>Bacillati</taxon>
        <taxon>Bacillota</taxon>
        <taxon>Clostridia</taxon>
        <taxon>Lachnospirales</taxon>
        <taxon>Lachnospiraceae</taxon>
        <taxon>Hungatella</taxon>
    </lineage>
</organism>
<keyword evidence="7" id="KW-0732">Signal</keyword>
<evidence type="ECO:0000256" key="7">
    <source>
        <dbReference type="SAM" id="SignalP"/>
    </source>
</evidence>
<evidence type="ECO:0000256" key="4">
    <source>
        <dbReference type="ARBA" id="ARBA00023136"/>
    </source>
</evidence>
<protein>
    <submittedName>
        <fullName evidence="8">Outer membrane efflux protein</fullName>
    </submittedName>
</protein>
<dbReference type="SUPFAM" id="SSF56954">
    <property type="entry name" value="Outer membrane efflux proteins (OEP)"/>
    <property type="match status" value="1"/>
</dbReference>
<feature type="signal peptide" evidence="7">
    <location>
        <begin position="1"/>
        <end position="32"/>
    </location>
</feature>
<evidence type="ECO:0000256" key="1">
    <source>
        <dbReference type="ARBA" id="ARBA00004442"/>
    </source>
</evidence>
<dbReference type="GO" id="GO:0009279">
    <property type="term" value="C:cell outer membrane"/>
    <property type="evidence" value="ECO:0007669"/>
    <property type="project" value="UniProtKB-SubCell"/>
</dbReference>